<dbReference type="InterPro" id="IPR008966">
    <property type="entry name" value="Adhesion_dom_sf"/>
</dbReference>
<dbReference type="SUPFAM" id="SSF49401">
    <property type="entry name" value="Bacterial adhesins"/>
    <property type="match status" value="1"/>
</dbReference>
<organism evidence="3 4">
    <name type="scientific">Vagococcus silagei</name>
    <dbReference type="NCBI Taxonomy" id="2508885"/>
    <lineage>
        <taxon>Bacteria</taxon>
        <taxon>Bacillati</taxon>
        <taxon>Bacillota</taxon>
        <taxon>Bacilli</taxon>
        <taxon>Lactobacillales</taxon>
        <taxon>Enterococcaceae</taxon>
        <taxon>Vagococcus</taxon>
    </lineage>
</organism>
<evidence type="ECO:0000313" key="4">
    <source>
        <dbReference type="Proteomes" id="UP000310506"/>
    </source>
</evidence>
<dbReference type="InterPro" id="IPR013783">
    <property type="entry name" value="Ig-like_fold"/>
</dbReference>
<name>A0A4S3B8S1_9ENTE</name>
<feature type="chain" id="PRO_5020611130" description="SpaA-like prealbumin fold domain-containing protein" evidence="1">
    <location>
        <begin position="33"/>
        <end position="1363"/>
    </location>
</feature>
<comment type="caution">
    <text evidence="3">The sequence shown here is derived from an EMBL/GenBank/DDBJ whole genome shotgun (WGS) entry which is preliminary data.</text>
</comment>
<dbReference type="InterPro" id="IPR041033">
    <property type="entry name" value="SpaA_PFL_dom_1"/>
</dbReference>
<proteinExistence type="predicted"/>
<keyword evidence="4" id="KW-1185">Reference proteome</keyword>
<protein>
    <recommendedName>
        <fullName evidence="2">SpaA-like prealbumin fold domain-containing protein</fullName>
    </recommendedName>
</protein>
<dbReference type="OrthoDB" id="2170722at2"/>
<reference evidence="3 4" key="1">
    <citation type="submission" date="2019-01" db="EMBL/GenBank/DDBJ databases">
        <title>Vagococcus silagei sp. nov. isolated from brewer's grain.</title>
        <authorList>
            <person name="Guu J.-R."/>
        </authorList>
    </citation>
    <scope>NUCLEOTIDE SEQUENCE [LARGE SCALE GENOMIC DNA]</scope>
    <source>
        <strain evidence="3 4">2B-2</strain>
    </source>
</reference>
<dbReference type="RefSeq" id="WP_136135672.1">
    <property type="nucleotide sequence ID" value="NZ_SDGV01000001.1"/>
</dbReference>
<dbReference type="SUPFAM" id="SSF49478">
    <property type="entry name" value="Cna protein B-type domain"/>
    <property type="match status" value="1"/>
</dbReference>
<dbReference type="Pfam" id="PF17802">
    <property type="entry name" value="SpaA"/>
    <property type="match status" value="1"/>
</dbReference>
<evidence type="ECO:0000256" key="1">
    <source>
        <dbReference type="SAM" id="SignalP"/>
    </source>
</evidence>
<gene>
    <name evidence="3" type="ORF">ESZ54_00280</name>
</gene>
<evidence type="ECO:0000259" key="2">
    <source>
        <dbReference type="Pfam" id="PF17802"/>
    </source>
</evidence>
<dbReference type="EMBL" id="SDGV01000001">
    <property type="protein sequence ID" value="THB62286.1"/>
    <property type="molecule type" value="Genomic_DNA"/>
</dbReference>
<evidence type="ECO:0000313" key="3">
    <source>
        <dbReference type="EMBL" id="THB62286.1"/>
    </source>
</evidence>
<accession>A0A4S3B8S1</accession>
<keyword evidence="1" id="KW-0732">Signal</keyword>
<dbReference type="Proteomes" id="UP000310506">
    <property type="component" value="Unassembled WGS sequence"/>
</dbReference>
<sequence>MFQNKRNIFKTIMMIMIITLSLASMGSASVNAASDNLTKKEKKIMAKASNKSQIIDKNVLKSVDIFSLEQEGQSIRIQEQDDLLPNNSLVRLEWNLALEQQAQFYQVGDTFEIDVPDWVELVASGAGPIKDQQGKENAEYIVSKEERKVKLVVTNSFGSADYKITAKAILNCKDSKQSMIRDLSFDTKNGKQTYNLSVPFNYDMTIPEPEVTLFDSDKNQTDKKPVTAKIELDVNQYQLDLKKNPFTHRVYTDSSISLNVVPGSLKIYATALNAMGEPISANAKRLLPETSYTMTQDLDNIDIKFKESMREKITVSYEVNFDYSRYHALDDKPTNAYFRTETVKQIEATYKVRYPRLKFNTPIYTYKRYSLDPPKEKISYVEFERMDQQFRNNELVLKNTIYVNKSEKLLKKNAEFTMEQLGYYANDFYFNIIKMPYLDPIKVSNLEKNASGFPDETKFKYQVSNDWTTKVSADGTKLIIKYLGEDTTKPFALNVVHGVSAKRYAISADIKISATDSIGSVHETKQSSNYFGSKPSFFSINGAEKPNELKLGIGDAGNDPYRQHTGINKNRMDIDNISFELTGESTSLNYIQGIKDIKIKTVEENESYDRTLVEGEDYTATVEDGMRVKIKMLKKTNERLTASVTLDYDMSKLAEFESGVRLNYSSYMEESKTGIKRYDINETMFVSPALYIDKIVPYYGNNQYYTGDYDENRAMMNNQYLVVNPLQKEYPKSTIKMAIENQQEVGKAVFYDNDPSKVFEILEIEGGFNPMDDVDTFKRKLKKTTDSKDHFNFKIDNQQKAIVEINNNFKKTYVIKTKWRPQNSFYQTDLSDMSVNYSLENNQLEKALTAKGELKMDSQVHGEMELLKNNEYGNVADLVVSVEPYKLKTGEASIQPNLYFTNVNVHMPNTNVANLVKSKISLTDIDGNQLDPSLVDIVTYKKEVSYGASYIKLTFRIKEPLHNGVKVTFPIATNENQTFKFKNQDYGGFYQEVNGKNITLRNARINFNQNSEIKLTTDATGGEGQLILTNAKIKALDSVSNKGLMGAEFELTSVDTNKTTKVGPTDANGVIDLNDYQVGKYYLKQTKAPEGYDLNPDYTKDKGKEIFLVKDQAKNNFEVPMSATSTVDVAFTYEDGTPISEVGVQTVKIIHPKGVPLDLTKNTQVQDMKDKMTALKDDYQYVKFDPASVTGNESGLILTQDTQTVYYKYKGLATIKAPSELDFNKGKTTPFEQELTSNLTQPFKLTVRDNRQETPSGEYLEKDTRGNIRVQAHLSKPFENNKDKLTRSQIFYNNGKNDLLLNGTGSEIVQASKDISAPSKKDFEFVLEEVNSKGKGFKLKVPAGEAKAQSYTGELSFDLVQGP</sequence>
<dbReference type="Gene3D" id="2.60.40.10">
    <property type="entry name" value="Immunoglobulins"/>
    <property type="match status" value="1"/>
</dbReference>
<feature type="domain" description="SpaA-like prealbumin fold" evidence="2">
    <location>
        <begin position="1031"/>
        <end position="1097"/>
    </location>
</feature>
<feature type="signal peptide" evidence="1">
    <location>
        <begin position="1"/>
        <end position="32"/>
    </location>
</feature>